<gene>
    <name evidence="1" type="ORF">FW780_01965</name>
</gene>
<protein>
    <submittedName>
        <fullName evidence="1">Uncharacterized protein</fullName>
    </submittedName>
</protein>
<evidence type="ECO:0000313" key="1">
    <source>
        <dbReference type="EMBL" id="KAA2222991.1"/>
    </source>
</evidence>
<accession>A0A5B2U8M8</accession>
<organism evidence="1 2">
    <name type="scientific">Chryseobacterium sediminis</name>
    <dbReference type="NCBI Taxonomy" id="1679494"/>
    <lineage>
        <taxon>Bacteria</taxon>
        <taxon>Pseudomonadati</taxon>
        <taxon>Bacteroidota</taxon>
        <taxon>Flavobacteriia</taxon>
        <taxon>Flavobacteriales</taxon>
        <taxon>Weeksellaceae</taxon>
        <taxon>Chryseobacterium group</taxon>
        <taxon>Chryseobacterium</taxon>
    </lineage>
</organism>
<dbReference type="RefSeq" id="WP_149831955.1">
    <property type="nucleotide sequence ID" value="NZ_VUNZ01000001.1"/>
</dbReference>
<dbReference type="Proteomes" id="UP000323082">
    <property type="component" value="Unassembled WGS sequence"/>
</dbReference>
<proteinExistence type="predicted"/>
<dbReference type="AlphaFoldDB" id="A0A5B2U8M8"/>
<reference evidence="1 2" key="1">
    <citation type="journal article" date="2015" name="Int. J. Syst. Evol. Microbiol.">
        <title>Chryseobacterium sediminis sp. nov., isolated from a river sediment.</title>
        <authorList>
            <person name="Kampfer P."/>
            <person name="Busse H.J."/>
            <person name="McInroy J.A."/>
            <person name="Glaeser S.P."/>
        </authorList>
    </citation>
    <scope>NUCLEOTIDE SEQUENCE [LARGE SCALE GENOMIC DNA]</scope>
    <source>
        <strain evidence="1 2">IMT-174</strain>
    </source>
</reference>
<dbReference type="EMBL" id="VUNZ01000001">
    <property type="protein sequence ID" value="KAA2222991.1"/>
    <property type="molecule type" value="Genomic_DNA"/>
</dbReference>
<dbReference type="OrthoDB" id="9939070at2"/>
<sequence length="77" mass="9313">MNDKEISIELLKLYPQYEHEYTFEQFLNLFNAIRKFIPNRKNTVTHITKDILKSFQGSFKEDISQAVIIEFDRFTEH</sequence>
<name>A0A5B2U8M8_9FLAO</name>
<evidence type="ECO:0000313" key="2">
    <source>
        <dbReference type="Proteomes" id="UP000323082"/>
    </source>
</evidence>
<comment type="caution">
    <text evidence="1">The sequence shown here is derived from an EMBL/GenBank/DDBJ whole genome shotgun (WGS) entry which is preliminary data.</text>
</comment>